<dbReference type="Gene3D" id="1.10.150.240">
    <property type="entry name" value="Putative phosphatase, domain 2"/>
    <property type="match status" value="1"/>
</dbReference>
<dbReference type="NCBIfam" id="TIGR01509">
    <property type="entry name" value="HAD-SF-IA-v3"/>
    <property type="match status" value="1"/>
</dbReference>
<keyword evidence="2" id="KW-1185">Reference proteome</keyword>
<accession>A0ABU6GFC4</accession>
<dbReference type="PANTHER" id="PTHR43611:SF3">
    <property type="entry name" value="FLAVIN MONONUCLEOTIDE HYDROLASE 1, CHLOROPLATIC"/>
    <property type="match status" value="1"/>
</dbReference>
<dbReference type="InterPro" id="IPR006439">
    <property type="entry name" value="HAD-SF_hydro_IA"/>
</dbReference>
<dbReference type="Gene3D" id="3.40.50.1000">
    <property type="entry name" value="HAD superfamily/HAD-like"/>
    <property type="match status" value="1"/>
</dbReference>
<dbReference type="GO" id="GO:0016787">
    <property type="term" value="F:hydrolase activity"/>
    <property type="evidence" value="ECO:0007669"/>
    <property type="project" value="UniProtKB-KW"/>
</dbReference>
<dbReference type="PANTHER" id="PTHR43611">
    <property type="entry name" value="ALPHA-D-GLUCOSE 1-PHOSPHATE PHOSPHATASE"/>
    <property type="match status" value="1"/>
</dbReference>
<dbReference type="RefSeq" id="WP_326085016.1">
    <property type="nucleotide sequence ID" value="NZ_JARLKZ010000002.1"/>
</dbReference>
<organism evidence="1 2">
    <name type="scientific">Paenibacillus dokdonensis</name>
    <dbReference type="NCBI Taxonomy" id="2567944"/>
    <lineage>
        <taxon>Bacteria</taxon>
        <taxon>Bacillati</taxon>
        <taxon>Bacillota</taxon>
        <taxon>Bacilli</taxon>
        <taxon>Bacillales</taxon>
        <taxon>Paenibacillaceae</taxon>
        <taxon>Paenibacillus</taxon>
    </lineage>
</organism>
<sequence>MEDRPQLVLDIAGVLVNNISSVFWKELVVVSGVTLQVIKEQFNEIKRDLWTGNLMEEQLWVWLVHHYPGINTDRAREILIKTLEPLPSVQYLEQWSRIADIHLLSNHCREWLEPILTVFKRHTKSITISNQVGLCKPDIQIYEWVVSHFEFNERVLYVDDQEKNLKPAISLGWETLLADDNNHWIKDIEPKLIQKR</sequence>
<reference evidence="1 2" key="1">
    <citation type="submission" date="2023-03" db="EMBL/GenBank/DDBJ databases">
        <title>Bacillus Genome Sequencing.</title>
        <authorList>
            <person name="Dunlap C."/>
        </authorList>
    </citation>
    <scope>NUCLEOTIDE SEQUENCE [LARGE SCALE GENOMIC DNA]</scope>
    <source>
        <strain evidence="1 2">BD-525</strain>
    </source>
</reference>
<dbReference type="InterPro" id="IPR023198">
    <property type="entry name" value="PGP-like_dom2"/>
</dbReference>
<name>A0ABU6GFC4_9BACL</name>
<keyword evidence="1" id="KW-0378">Hydrolase</keyword>
<protein>
    <submittedName>
        <fullName evidence="1">HAD-IA family hydrolase</fullName>
    </submittedName>
</protein>
<comment type="caution">
    <text evidence="1">The sequence shown here is derived from an EMBL/GenBank/DDBJ whole genome shotgun (WGS) entry which is preliminary data.</text>
</comment>
<evidence type="ECO:0000313" key="2">
    <source>
        <dbReference type="Proteomes" id="UP001344632"/>
    </source>
</evidence>
<dbReference type="Proteomes" id="UP001344632">
    <property type="component" value="Unassembled WGS sequence"/>
</dbReference>
<evidence type="ECO:0000313" key="1">
    <source>
        <dbReference type="EMBL" id="MEC0238441.1"/>
    </source>
</evidence>
<dbReference type="SUPFAM" id="SSF56784">
    <property type="entry name" value="HAD-like"/>
    <property type="match status" value="1"/>
</dbReference>
<dbReference type="InterPro" id="IPR036412">
    <property type="entry name" value="HAD-like_sf"/>
</dbReference>
<dbReference type="EMBL" id="JARLKZ010000002">
    <property type="protein sequence ID" value="MEC0238441.1"/>
    <property type="molecule type" value="Genomic_DNA"/>
</dbReference>
<dbReference type="InterPro" id="IPR023214">
    <property type="entry name" value="HAD_sf"/>
</dbReference>
<proteinExistence type="predicted"/>
<gene>
    <name evidence="1" type="ORF">P4H66_00960</name>
</gene>